<evidence type="ECO:0000313" key="2">
    <source>
        <dbReference type="EMBL" id="ACD82214.1"/>
    </source>
</evidence>
<dbReference type="OrthoDB" id="188763at2"/>
<dbReference type="STRING" id="481448.Minf_0154"/>
<organism evidence="2 3">
    <name type="scientific">Methylacidiphilum infernorum (isolate V4)</name>
    <name type="common">Methylokorus infernorum (strain V4)</name>
    <dbReference type="NCBI Taxonomy" id="481448"/>
    <lineage>
        <taxon>Bacteria</taxon>
        <taxon>Pseudomonadati</taxon>
        <taxon>Verrucomicrobiota</taxon>
        <taxon>Methylacidiphilae</taxon>
        <taxon>Methylacidiphilales</taxon>
        <taxon>Methylacidiphilaceae</taxon>
        <taxon>Methylacidiphilum (ex Ratnadevi et al. 2023)</taxon>
    </lineage>
</organism>
<feature type="domain" description="Ysc84 actin-binding" evidence="1">
    <location>
        <begin position="113"/>
        <end position="232"/>
    </location>
</feature>
<gene>
    <name evidence="2" type="ordered locus">Minf_0154</name>
</gene>
<dbReference type="Pfam" id="PF04366">
    <property type="entry name" value="Ysc84"/>
    <property type="match status" value="1"/>
</dbReference>
<evidence type="ECO:0000259" key="1">
    <source>
        <dbReference type="Pfam" id="PF04366"/>
    </source>
</evidence>
<dbReference type="CDD" id="cd11524">
    <property type="entry name" value="SYLF"/>
    <property type="match status" value="1"/>
</dbReference>
<sequence length="254" mass="28377">MRIKSRTRSPWMIVNGLKGKFIFLLLFFCSSCLSLRGWNLEKKVEQGASLLLEMKNRYKDTVPEPLFEEAKGVGYLSILEAGLFMKKRRGNGWIAIRLPEGRWSGPLAVNVSGWDLGLEVGIKAVDLLLLFNAQETIDLLVKGKRCNIGVGQSAQPGLVELTEDQVSSPTASVYVYLISKNKIKGIKIGNFDLIADPATNWQYYKNKYIPYQILSGRVPVPESAQRLIQALAEPFRSLPVKPAEKVVASPEPFH</sequence>
<reference evidence="2 3" key="1">
    <citation type="journal article" date="2008" name="Biol. Direct">
        <title>Complete genome sequence of the extremely acidophilic methanotroph isolate V4, Methylacidiphilum infernorum, a representative of the bacterial phylum Verrucomicrobia.</title>
        <authorList>
            <person name="Hou S."/>
            <person name="Makarova K.S."/>
            <person name="Saw J.H."/>
            <person name="Senin P."/>
            <person name="Ly B.V."/>
            <person name="Zhou Z."/>
            <person name="Ren Y."/>
            <person name="Wang J."/>
            <person name="Galperin M.Y."/>
            <person name="Omelchenko M.V."/>
            <person name="Wolf Y.I."/>
            <person name="Yutin N."/>
            <person name="Koonin E.V."/>
            <person name="Stott M.B."/>
            <person name="Mountain B.W."/>
            <person name="Crowe M.A."/>
            <person name="Smirnova A.V."/>
            <person name="Dunfield P.F."/>
            <person name="Feng L."/>
            <person name="Wang L."/>
            <person name="Alam M."/>
        </authorList>
    </citation>
    <scope>NUCLEOTIDE SEQUENCE [LARGE SCALE GENOMIC DNA]</scope>
    <source>
        <strain evidence="3">Isolate V4</strain>
    </source>
</reference>
<dbReference type="PANTHER" id="PTHR15629:SF2">
    <property type="entry name" value="SH3 DOMAIN-CONTAINING YSC84-LIKE PROTEIN 1"/>
    <property type="match status" value="1"/>
</dbReference>
<dbReference type="GO" id="GO:0035091">
    <property type="term" value="F:phosphatidylinositol binding"/>
    <property type="evidence" value="ECO:0007669"/>
    <property type="project" value="TreeGrafter"/>
</dbReference>
<dbReference type="InterPro" id="IPR051702">
    <property type="entry name" value="SH3_domain_YSC84-like"/>
</dbReference>
<name>B3DXI0_METI4</name>
<proteinExistence type="predicted"/>
<accession>B3DXI0</accession>
<dbReference type="PANTHER" id="PTHR15629">
    <property type="entry name" value="SH3YL1 PROTEIN"/>
    <property type="match status" value="1"/>
</dbReference>
<dbReference type="Proteomes" id="UP000009149">
    <property type="component" value="Chromosome"/>
</dbReference>
<dbReference type="HOGENOM" id="CLU_015320_4_1_0"/>
<dbReference type="InterPro" id="IPR007461">
    <property type="entry name" value="Ysc84_actin-binding"/>
</dbReference>
<dbReference type="KEGG" id="min:Minf_0154"/>
<dbReference type="eggNOG" id="COG2930">
    <property type="taxonomic scope" value="Bacteria"/>
</dbReference>
<protein>
    <submittedName>
        <fullName evidence="2">Uncharacterized conserved protein</fullName>
    </submittedName>
</protein>
<dbReference type="AlphaFoldDB" id="B3DXI0"/>
<dbReference type="RefSeq" id="WP_012462496.1">
    <property type="nucleotide sequence ID" value="NC_010794.1"/>
</dbReference>
<dbReference type="EMBL" id="CP000975">
    <property type="protein sequence ID" value="ACD82214.1"/>
    <property type="molecule type" value="Genomic_DNA"/>
</dbReference>
<evidence type="ECO:0000313" key="3">
    <source>
        <dbReference type="Proteomes" id="UP000009149"/>
    </source>
</evidence>